<evidence type="ECO:0000256" key="4">
    <source>
        <dbReference type="SAM" id="MobiDB-lite"/>
    </source>
</evidence>
<dbReference type="PROSITE" id="PS50932">
    <property type="entry name" value="HTH_LACI_2"/>
    <property type="match status" value="1"/>
</dbReference>
<sequence length="374" mass="40914">MTSRSTDDSVYHAAKNTETASGSSKRVPMVTIRDVAAMSGASIKTVSRVLNNEPNVRPEMRERVLQAAHKLNYHPNMAARSLAGRQSYMIGLFYENPSPNYVVNIQTGALDRLRGEPYRLLMFPVENFKEFHGNMIAIIRSSGLAGVILTQPLSNDPEIMEEMDQSGVPYVRVAGTEPRAGSPCVTIKDMIAAREMTRYLIGLGHQDIAFIRGNPVHPASNARFEGYCYALKSAGIPFNPDLVVAGDFRFSSGLEAARKIFALNPRPTAVFSSNDDMAAGIVQAAHEHGISIPRELSVVGFDDSQLASIVWPRITTMRQPISAMAYTATDIILNLLENGWNTEEIKNVELDHALIIRDSAGPPLTSGLADKKEA</sequence>
<feature type="domain" description="HTH lacI-type" evidence="5">
    <location>
        <begin position="30"/>
        <end position="84"/>
    </location>
</feature>
<evidence type="ECO:0000259" key="5">
    <source>
        <dbReference type="PROSITE" id="PS50932"/>
    </source>
</evidence>
<dbReference type="SUPFAM" id="SSF53822">
    <property type="entry name" value="Periplasmic binding protein-like I"/>
    <property type="match status" value="1"/>
</dbReference>
<dbReference type="GO" id="GO:0000976">
    <property type="term" value="F:transcription cis-regulatory region binding"/>
    <property type="evidence" value="ECO:0007669"/>
    <property type="project" value="TreeGrafter"/>
</dbReference>
<dbReference type="EMBL" id="VFOF01000001">
    <property type="protein sequence ID" value="TQL17640.1"/>
    <property type="molecule type" value="Genomic_DNA"/>
</dbReference>
<dbReference type="CDD" id="cd01392">
    <property type="entry name" value="HTH_LacI"/>
    <property type="match status" value="1"/>
</dbReference>
<accession>A0A542W231</accession>
<keyword evidence="2" id="KW-0238">DNA-binding</keyword>
<dbReference type="Gene3D" id="3.40.50.2300">
    <property type="match status" value="2"/>
</dbReference>
<dbReference type="InterPro" id="IPR010982">
    <property type="entry name" value="Lambda_DNA-bd_dom_sf"/>
</dbReference>
<proteinExistence type="predicted"/>
<dbReference type="PANTHER" id="PTHR30146:SF153">
    <property type="entry name" value="LACTOSE OPERON REPRESSOR"/>
    <property type="match status" value="1"/>
</dbReference>
<gene>
    <name evidence="6" type="ORF">FBY58_1238</name>
</gene>
<feature type="compositionally biased region" description="Basic and acidic residues" evidence="4">
    <location>
        <begin position="1"/>
        <end position="10"/>
    </location>
</feature>
<organism evidence="6 7">
    <name type="scientific">Zymomonas mobilis</name>
    <dbReference type="NCBI Taxonomy" id="542"/>
    <lineage>
        <taxon>Bacteria</taxon>
        <taxon>Pseudomonadati</taxon>
        <taxon>Pseudomonadota</taxon>
        <taxon>Alphaproteobacteria</taxon>
        <taxon>Sphingomonadales</taxon>
        <taxon>Zymomonadaceae</taxon>
        <taxon>Zymomonas</taxon>
    </lineage>
</organism>
<dbReference type="InterPro" id="IPR028082">
    <property type="entry name" value="Peripla_BP_I"/>
</dbReference>
<dbReference type="AlphaFoldDB" id="A0A542W231"/>
<dbReference type="SMART" id="SM00354">
    <property type="entry name" value="HTH_LACI"/>
    <property type="match status" value="1"/>
</dbReference>
<dbReference type="CDD" id="cd01545">
    <property type="entry name" value="PBP1_SalR"/>
    <property type="match status" value="1"/>
</dbReference>
<evidence type="ECO:0000313" key="7">
    <source>
        <dbReference type="Proteomes" id="UP000316887"/>
    </source>
</evidence>
<dbReference type="Proteomes" id="UP000316887">
    <property type="component" value="Unassembled WGS sequence"/>
</dbReference>
<dbReference type="SUPFAM" id="SSF47413">
    <property type="entry name" value="lambda repressor-like DNA-binding domains"/>
    <property type="match status" value="1"/>
</dbReference>
<keyword evidence="1" id="KW-0805">Transcription regulation</keyword>
<dbReference type="PANTHER" id="PTHR30146">
    <property type="entry name" value="LACI-RELATED TRANSCRIPTIONAL REPRESSOR"/>
    <property type="match status" value="1"/>
</dbReference>
<reference evidence="6 7" key="1">
    <citation type="submission" date="2019-06" db="EMBL/GenBank/DDBJ databases">
        <title>Genome sequencing of Zymomonas mobilis strains for genetic engineering and biofuel applications.</title>
        <authorList>
            <person name="Teravest M."/>
        </authorList>
    </citation>
    <scope>NUCLEOTIDE SEQUENCE [LARGE SCALE GENOMIC DNA]</scope>
    <source>
        <strain evidence="6 7">AN0101</strain>
    </source>
</reference>
<evidence type="ECO:0000256" key="3">
    <source>
        <dbReference type="ARBA" id="ARBA00023163"/>
    </source>
</evidence>
<evidence type="ECO:0000256" key="2">
    <source>
        <dbReference type="ARBA" id="ARBA00023125"/>
    </source>
</evidence>
<comment type="caution">
    <text evidence="6">The sequence shown here is derived from an EMBL/GenBank/DDBJ whole genome shotgun (WGS) entry which is preliminary data.</text>
</comment>
<dbReference type="InterPro" id="IPR046335">
    <property type="entry name" value="LacI/GalR-like_sensor"/>
</dbReference>
<feature type="region of interest" description="Disordered" evidence="4">
    <location>
        <begin position="1"/>
        <end position="25"/>
    </location>
</feature>
<dbReference type="InterPro" id="IPR000843">
    <property type="entry name" value="HTH_LacI"/>
</dbReference>
<evidence type="ECO:0000313" key="6">
    <source>
        <dbReference type="EMBL" id="TQL17640.1"/>
    </source>
</evidence>
<dbReference type="Pfam" id="PF00356">
    <property type="entry name" value="LacI"/>
    <property type="match status" value="1"/>
</dbReference>
<keyword evidence="3" id="KW-0804">Transcription</keyword>
<dbReference type="Pfam" id="PF13377">
    <property type="entry name" value="Peripla_BP_3"/>
    <property type="match status" value="1"/>
</dbReference>
<dbReference type="RefSeq" id="WP_141919961.1">
    <property type="nucleotide sequence ID" value="NZ_VFOF01000001.1"/>
</dbReference>
<name>A0A542W231_ZYMMB</name>
<evidence type="ECO:0000256" key="1">
    <source>
        <dbReference type="ARBA" id="ARBA00023015"/>
    </source>
</evidence>
<dbReference type="Gene3D" id="1.10.260.40">
    <property type="entry name" value="lambda repressor-like DNA-binding domains"/>
    <property type="match status" value="1"/>
</dbReference>
<dbReference type="GO" id="GO:0003700">
    <property type="term" value="F:DNA-binding transcription factor activity"/>
    <property type="evidence" value="ECO:0007669"/>
    <property type="project" value="TreeGrafter"/>
</dbReference>
<protein>
    <submittedName>
        <fullName evidence="6">LacI family transcriptional regulator</fullName>
    </submittedName>
</protein>
<dbReference type="OrthoDB" id="7185860at2"/>